<dbReference type="EMBL" id="JBFAQK010000058">
    <property type="protein sequence ID" value="MEV4684704.1"/>
    <property type="molecule type" value="Genomic_DNA"/>
</dbReference>
<dbReference type="CDD" id="cd06173">
    <property type="entry name" value="MFS_MefA_like"/>
    <property type="match status" value="1"/>
</dbReference>
<dbReference type="PANTHER" id="PTHR23513:SF6">
    <property type="entry name" value="MAJOR FACILITATOR SUPERFAMILY ASSOCIATED DOMAIN-CONTAINING PROTEIN"/>
    <property type="match status" value="1"/>
</dbReference>
<evidence type="ECO:0000256" key="8">
    <source>
        <dbReference type="SAM" id="Phobius"/>
    </source>
</evidence>
<feature type="transmembrane region" description="Helical" evidence="8">
    <location>
        <begin position="271"/>
        <end position="290"/>
    </location>
</feature>
<feature type="transmembrane region" description="Helical" evidence="8">
    <location>
        <begin position="302"/>
        <end position="320"/>
    </location>
</feature>
<evidence type="ECO:0000256" key="2">
    <source>
        <dbReference type="ARBA" id="ARBA00022448"/>
    </source>
</evidence>
<evidence type="ECO:0000313" key="10">
    <source>
        <dbReference type="Proteomes" id="UP001552521"/>
    </source>
</evidence>
<keyword evidence="2" id="KW-0813">Transport</keyword>
<name>A0ABV3I1K8_9ACTN</name>
<feature type="transmembrane region" description="Helical" evidence="8">
    <location>
        <begin position="116"/>
        <end position="135"/>
    </location>
</feature>
<feature type="transmembrane region" description="Helical" evidence="8">
    <location>
        <begin position="63"/>
        <end position="85"/>
    </location>
</feature>
<gene>
    <name evidence="9" type="ORF">AB0K36_28510</name>
</gene>
<feature type="region of interest" description="Disordered" evidence="7">
    <location>
        <begin position="379"/>
        <end position="427"/>
    </location>
</feature>
<evidence type="ECO:0000256" key="1">
    <source>
        <dbReference type="ARBA" id="ARBA00004651"/>
    </source>
</evidence>
<protein>
    <submittedName>
        <fullName evidence="9">MFS transporter</fullName>
    </submittedName>
</protein>
<accession>A0ABV3I1K8</accession>
<keyword evidence="6 8" id="KW-0472">Membrane</keyword>
<dbReference type="PANTHER" id="PTHR23513">
    <property type="entry name" value="INTEGRAL MEMBRANE EFFLUX PROTEIN-RELATED"/>
    <property type="match status" value="1"/>
</dbReference>
<dbReference type="SUPFAM" id="SSF103473">
    <property type="entry name" value="MFS general substrate transporter"/>
    <property type="match status" value="1"/>
</dbReference>
<comment type="caution">
    <text evidence="9">The sequence shown here is derived from an EMBL/GenBank/DDBJ whole genome shotgun (WGS) entry which is preliminary data.</text>
</comment>
<keyword evidence="5 8" id="KW-1133">Transmembrane helix</keyword>
<organism evidence="9 10">
    <name type="scientific">Streptomyces kurssanovii</name>
    <dbReference type="NCBI Taxonomy" id="67312"/>
    <lineage>
        <taxon>Bacteria</taxon>
        <taxon>Bacillati</taxon>
        <taxon>Actinomycetota</taxon>
        <taxon>Actinomycetes</taxon>
        <taxon>Kitasatosporales</taxon>
        <taxon>Streptomycetaceae</taxon>
        <taxon>Streptomyces</taxon>
    </lineage>
</organism>
<comment type="subcellular location">
    <subcellularLocation>
        <location evidence="1">Cell membrane</location>
        <topology evidence="1">Multi-pass membrane protein</topology>
    </subcellularLocation>
</comment>
<dbReference type="Proteomes" id="UP001552521">
    <property type="component" value="Unassembled WGS sequence"/>
</dbReference>
<evidence type="ECO:0000256" key="4">
    <source>
        <dbReference type="ARBA" id="ARBA00022692"/>
    </source>
</evidence>
<sequence>MPSPSGSREEALPEAVAAVSLKGHRSFNAYLTGEAASLLGTSVHAVALPALAVLELGAGPDQVALLALLGHLPSFVLALPAGVVVDRHGKKRLLVVTDLVAAAAVAAIPVSAAAGVLSIAVLYAVALTVGAATVLHNAAAISVVPQLVPAGLLHAANSRVGVAFSSADIAGTYAGTAVVAVVGASRAFALDTVSYLLSAWCASRIRLERPAAVPVRRRMMRQIVEGMGYVARDPLARPLVASLAVTGLGTGMVNTYWGFHLLTALQAGPVGLGVVMGVCGAGGLVGAFLAPRLVRRFGPGRVLVTSFTLCAAMGVPLLLARPGAALAGGPRSGRDGADGRGGVRRYDAAVRAAADLPAGAAGPGPADIDVACDREPVPRHRGRRCPRRDDVRADRAGGRHGAAVRAGRPAVPVSRARPGPDAGRAGRCIPSVSSSPWSVSSCVEL</sequence>
<proteinExistence type="predicted"/>
<evidence type="ECO:0000313" key="9">
    <source>
        <dbReference type="EMBL" id="MEV4684704.1"/>
    </source>
</evidence>
<evidence type="ECO:0000256" key="5">
    <source>
        <dbReference type="ARBA" id="ARBA00022989"/>
    </source>
</evidence>
<feature type="transmembrane region" description="Helical" evidence="8">
    <location>
        <begin position="239"/>
        <end position="259"/>
    </location>
</feature>
<evidence type="ECO:0000256" key="3">
    <source>
        <dbReference type="ARBA" id="ARBA00022475"/>
    </source>
</evidence>
<keyword evidence="10" id="KW-1185">Reference proteome</keyword>
<reference evidence="9 10" key="1">
    <citation type="submission" date="2024-06" db="EMBL/GenBank/DDBJ databases">
        <title>The Natural Products Discovery Center: Release of the First 8490 Sequenced Strains for Exploring Actinobacteria Biosynthetic Diversity.</title>
        <authorList>
            <person name="Kalkreuter E."/>
            <person name="Kautsar S.A."/>
            <person name="Yang D."/>
            <person name="Bader C.D."/>
            <person name="Teijaro C.N."/>
            <person name="Fluegel L."/>
            <person name="Davis C.M."/>
            <person name="Simpson J.R."/>
            <person name="Lauterbach L."/>
            <person name="Steele A.D."/>
            <person name="Gui C."/>
            <person name="Meng S."/>
            <person name="Li G."/>
            <person name="Viehrig K."/>
            <person name="Ye F."/>
            <person name="Su P."/>
            <person name="Kiefer A.F."/>
            <person name="Nichols A."/>
            <person name="Cepeda A.J."/>
            <person name="Yan W."/>
            <person name="Fan B."/>
            <person name="Jiang Y."/>
            <person name="Adhikari A."/>
            <person name="Zheng C.-J."/>
            <person name="Schuster L."/>
            <person name="Cowan T.M."/>
            <person name="Smanski M.J."/>
            <person name="Chevrette M.G."/>
            <person name="De Carvalho L.P.S."/>
            <person name="Shen B."/>
        </authorList>
    </citation>
    <scope>NUCLEOTIDE SEQUENCE [LARGE SCALE GENOMIC DNA]</scope>
    <source>
        <strain evidence="9 10">NPDC049344</strain>
    </source>
</reference>
<evidence type="ECO:0000256" key="7">
    <source>
        <dbReference type="SAM" id="MobiDB-lite"/>
    </source>
</evidence>
<dbReference type="Pfam" id="PF05977">
    <property type="entry name" value="MFS_3"/>
    <property type="match status" value="1"/>
</dbReference>
<dbReference type="Gene3D" id="1.20.1250.20">
    <property type="entry name" value="MFS general substrate transporter like domains"/>
    <property type="match status" value="1"/>
</dbReference>
<feature type="compositionally biased region" description="Low complexity" evidence="7">
    <location>
        <begin position="401"/>
        <end position="420"/>
    </location>
</feature>
<keyword evidence="4 8" id="KW-0812">Transmembrane</keyword>
<dbReference type="InterPro" id="IPR036259">
    <property type="entry name" value="MFS_trans_sf"/>
</dbReference>
<evidence type="ECO:0000256" key="6">
    <source>
        <dbReference type="ARBA" id="ARBA00023136"/>
    </source>
</evidence>
<dbReference type="InterPro" id="IPR010290">
    <property type="entry name" value="TM_effector"/>
</dbReference>
<keyword evidence="3" id="KW-1003">Cell membrane</keyword>
<dbReference type="RefSeq" id="WP_364599808.1">
    <property type="nucleotide sequence ID" value="NZ_JBFAQK010000058.1"/>
</dbReference>
<feature type="compositionally biased region" description="Basic and acidic residues" evidence="7">
    <location>
        <begin position="387"/>
        <end position="397"/>
    </location>
</feature>